<accession>A0A5M6D0T0</accession>
<gene>
    <name evidence="2" type="ORF">F0145_21830</name>
</gene>
<dbReference type="Proteomes" id="UP000323426">
    <property type="component" value="Unassembled WGS sequence"/>
</dbReference>
<evidence type="ECO:0000313" key="3">
    <source>
        <dbReference type="Proteomes" id="UP000323426"/>
    </source>
</evidence>
<comment type="caution">
    <text evidence="2">The sequence shown here is derived from an EMBL/GenBank/DDBJ whole genome shotgun (WGS) entry which is preliminary data.</text>
</comment>
<dbReference type="Gene3D" id="3.40.50.1820">
    <property type="entry name" value="alpha/beta hydrolase"/>
    <property type="match status" value="1"/>
</dbReference>
<dbReference type="InterPro" id="IPR029058">
    <property type="entry name" value="AB_hydrolase_fold"/>
</dbReference>
<sequence length="403" mass="44731">MKSTFKLVFGWAFWVVGLLLSVDLKAQAFDQSLLCQGRYYTEAEGKAALEKFAATYTNRKGWEKRADRIRRGIWEGANLEGLPTNTPLKPIIHSKRTYDGYTVENIAFESIPGFFVTGNLYRPLEPQKSYAAILSPHGHGTNPRFGEDVQKRCAALARMGAIVLAYDMVGTGDSDQTIHKHPYALQLQTHNSRRAIDFLLSLPNVDPKRIGITGESGGGTQTFLLTALDKRIAVSVPVVMVSAYHFGGCVCESGMPIHKSPDHQTSNVEIAALAAPRPMLLVSDGKDWTSNTPEVEYPYIRNVYRLYGKEKLVQNHHLPTEGHNYGINKRKGVYPFLAQHLKLSLANITNAQGEIDESFVTVEKPEVLRVFNAAHTRPAYAILGDEAVTKLLQSYAKTASIKK</sequence>
<evidence type="ECO:0000259" key="1">
    <source>
        <dbReference type="Pfam" id="PF02129"/>
    </source>
</evidence>
<dbReference type="PANTHER" id="PTHR22946">
    <property type="entry name" value="DIENELACTONE HYDROLASE DOMAIN-CONTAINING PROTEIN-RELATED"/>
    <property type="match status" value="1"/>
</dbReference>
<dbReference type="GO" id="GO:0016787">
    <property type="term" value="F:hydrolase activity"/>
    <property type="evidence" value="ECO:0007669"/>
    <property type="project" value="InterPro"/>
</dbReference>
<organism evidence="2 3">
    <name type="scientific">Adhaeribacter rhizoryzae</name>
    <dbReference type="NCBI Taxonomy" id="2607907"/>
    <lineage>
        <taxon>Bacteria</taxon>
        <taxon>Pseudomonadati</taxon>
        <taxon>Bacteroidota</taxon>
        <taxon>Cytophagia</taxon>
        <taxon>Cytophagales</taxon>
        <taxon>Hymenobacteraceae</taxon>
        <taxon>Adhaeribacter</taxon>
    </lineage>
</organism>
<dbReference type="EMBL" id="VWSF01000024">
    <property type="protein sequence ID" value="KAA5540893.1"/>
    <property type="molecule type" value="Genomic_DNA"/>
</dbReference>
<reference evidence="2 3" key="1">
    <citation type="submission" date="2019-09" db="EMBL/GenBank/DDBJ databases">
        <title>Genome sequence and assembly of Adhaeribacter sp.</title>
        <authorList>
            <person name="Chhetri G."/>
        </authorList>
    </citation>
    <scope>NUCLEOTIDE SEQUENCE [LARGE SCALE GENOMIC DNA]</scope>
    <source>
        <strain evidence="2 3">DK36</strain>
    </source>
</reference>
<feature type="domain" description="Xaa-Pro dipeptidyl-peptidase-like" evidence="1">
    <location>
        <begin position="119"/>
        <end position="256"/>
    </location>
</feature>
<protein>
    <submittedName>
        <fullName evidence="2">Acetylxylan esterase</fullName>
    </submittedName>
</protein>
<dbReference type="AlphaFoldDB" id="A0A5M6D0T0"/>
<proteinExistence type="predicted"/>
<keyword evidence="3" id="KW-1185">Reference proteome</keyword>
<dbReference type="SUPFAM" id="SSF53474">
    <property type="entry name" value="alpha/beta-Hydrolases"/>
    <property type="match status" value="1"/>
</dbReference>
<dbReference type="RefSeq" id="WP_150091990.1">
    <property type="nucleotide sequence ID" value="NZ_VWSF01000024.1"/>
</dbReference>
<dbReference type="InterPro" id="IPR000383">
    <property type="entry name" value="Xaa-Pro-like_dom"/>
</dbReference>
<evidence type="ECO:0000313" key="2">
    <source>
        <dbReference type="EMBL" id="KAA5540893.1"/>
    </source>
</evidence>
<dbReference type="Pfam" id="PF02129">
    <property type="entry name" value="Peptidase_S15"/>
    <property type="match status" value="1"/>
</dbReference>
<name>A0A5M6D0T0_9BACT</name>
<dbReference type="PANTHER" id="PTHR22946:SF8">
    <property type="entry name" value="ACETYL XYLAN ESTERASE DOMAIN-CONTAINING PROTEIN"/>
    <property type="match status" value="1"/>
</dbReference>
<dbReference type="InterPro" id="IPR050261">
    <property type="entry name" value="FrsA_esterase"/>
</dbReference>